<protein>
    <submittedName>
        <fullName evidence="2">Uncharacterized protein</fullName>
    </submittedName>
</protein>
<name>A0A0C3DLQ1_9AGAM</name>
<organism evidence="2 3">
    <name type="scientific">Scleroderma citrinum Foug A</name>
    <dbReference type="NCBI Taxonomy" id="1036808"/>
    <lineage>
        <taxon>Eukaryota</taxon>
        <taxon>Fungi</taxon>
        <taxon>Dikarya</taxon>
        <taxon>Basidiomycota</taxon>
        <taxon>Agaricomycotina</taxon>
        <taxon>Agaricomycetes</taxon>
        <taxon>Agaricomycetidae</taxon>
        <taxon>Boletales</taxon>
        <taxon>Sclerodermatineae</taxon>
        <taxon>Sclerodermataceae</taxon>
        <taxon>Scleroderma</taxon>
    </lineage>
</organism>
<reference evidence="2 3" key="1">
    <citation type="submission" date="2014-04" db="EMBL/GenBank/DDBJ databases">
        <authorList>
            <consortium name="DOE Joint Genome Institute"/>
            <person name="Kuo A."/>
            <person name="Kohler A."/>
            <person name="Nagy L.G."/>
            <person name="Floudas D."/>
            <person name="Copeland A."/>
            <person name="Barry K.W."/>
            <person name="Cichocki N."/>
            <person name="Veneault-Fourrey C."/>
            <person name="LaButti K."/>
            <person name="Lindquist E.A."/>
            <person name="Lipzen A."/>
            <person name="Lundell T."/>
            <person name="Morin E."/>
            <person name="Murat C."/>
            <person name="Sun H."/>
            <person name="Tunlid A."/>
            <person name="Henrissat B."/>
            <person name="Grigoriev I.V."/>
            <person name="Hibbett D.S."/>
            <person name="Martin F."/>
            <person name="Nordberg H.P."/>
            <person name="Cantor M.N."/>
            <person name="Hua S.X."/>
        </authorList>
    </citation>
    <scope>NUCLEOTIDE SEQUENCE [LARGE SCALE GENOMIC DNA]</scope>
    <source>
        <strain evidence="2 3">Foug A</strain>
    </source>
</reference>
<dbReference type="Proteomes" id="UP000053989">
    <property type="component" value="Unassembled WGS sequence"/>
</dbReference>
<reference evidence="3" key="2">
    <citation type="submission" date="2015-01" db="EMBL/GenBank/DDBJ databases">
        <title>Evolutionary Origins and Diversification of the Mycorrhizal Mutualists.</title>
        <authorList>
            <consortium name="DOE Joint Genome Institute"/>
            <consortium name="Mycorrhizal Genomics Consortium"/>
            <person name="Kohler A."/>
            <person name="Kuo A."/>
            <person name="Nagy L.G."/>
            <person name="Floudas D."/>
            <person name="Copeland A."/>
            <person name="Barry K.W."/>
            <person name="Cichocki N."/>
            <person name="Veneault-Fourrey C."/>
            <person name="LaButti K."/>
            <person name="Lindquist E.A."/>
            <person name="Lipzen A."/>
            <person name="Lundell T."/>
            <person name="Morin E."/>
            <person name="Murat C."/>
            <person name="Riley R."/>
            <person name="Ohm R."/>
            <person name="Sun H."/>
            <person name="Tunlid A."/>
            <person name="Henrissat B."/>
            <person name="Grigoriev I.V."/>
            <person name="Hibbett D.S."/>
            <person name="Martin F."/>
        </authorList>
    </citation>
    <scope>NUCLEOTIDE SEQUENCE [LARGE SCALE GENOMIC DNA]</scope>
    <source>
        <strain evidence="3">Foug A</strain>
    </source>
</reference>
<dbReference type="AlphaFoldDB" id="A0A0C3DLQ1"/>
<proteinExistence type="predicted"/>
<dbReference type="OrthoDB" id="2681072at2759"/>
<accession>A0A0C3DLQ1</accession>
<keyword evidence="3" id="KW-1185">Reference proteome</keyword>
<feature type="region of interest" description="Disordered" evidence="1">
    <location>
        <begin position="159"/>
        <end position="221"/>
    </location>
</feature>
<gene>
    <name evidence="2" type="ORF">SCLCIDRAFT_25721</name>
</gene>
<evidence type="ECO:0000313" key="3">
    <source>
        <dbReference type="Proteomes" id="UP000053989"/>
    </source>
</evidence>
<sequence length="221" mass="24097">MDHFRTFFKLSGQAGGTTPLKHAKSMPLRSGPKSVEQEGEHQKPVYRGKGPLKTSDLVYVEQIPGMLDIDRSTYANPSRPGFHSSYLDLLNRFPSPPSSLPVPPHNPLRSVATNNSNATAYVVDHPTHCPPAGREATLQRSASASSFSYPTSIAYKSLNQPRGRQCRDFPAGPIAIDEEQESGFQEKPPVLGSVAPRRSRRFLSQSHDSAHSPAVPQSSAL</sequence>
<feature type="region of interest" description="Disordered" evidence="1">
    <location>
        <begin position="15"/>
        <end position="51"/>
    </location>
</feature>
<evidence type="ECO:0000256" key="1">
    <source>
        <dbReference type="SAM" id="MobiDB-lite"/>
    </source>
</evidence>
<dbReference type="InParanoid" id="A0A0C3DLQ1"/>
<dbReference type="HOGENOM" id="CLU_1251328_0_0_1"/>
<dbReference type="EMBL" id="KN822050">
    <property type="protein sequence ID" value="KIM61580.1"/>
    <property type="molecule type" value="Genomic_DNA"/>
</dbReference>
<evidence type="ECO:0000313" key="2">
    <source>
        <dbReference type="EMBL" id="KIM61580.1"/>
    </source>
</evidence>